<reference evidence="2" key="1">
    <citation type="submission" date="2019-06" db="EMBL/GenBank/DDBJ databases">
        <authorList>
            <person name="Zheng W."/>
        </authorList>
    </citation>
    <scope>NUCLEOTIDE SEQUENCE</scope>
    <source>
        <strain evidence="2">QDHG01</strain>
    </source>
</reference>
<organism evidence="2 3">
    <name type="scientific">Halteria grandinella</name>
    <dbReference type="NCBI Taxonomy" id="5974"/>
    <lineage>
        <taxon>Eukaryota</taxon>
        <taxon>Sar</taxon>
        <taxon>Alveolata</taxon>
        <taxon>Ciliophora</taxon>
        <taxon>Intramacronucleata</taxon>
        <taxon>Spirotrichea</taxon>
        <taxon>Stichotrichia</taxon>
        <taxon>Sporadotrichida</taxon>
        <taxon>Halteriidae</taxon>
        <taxon>Halteria</taxon>
    </lineage>
</organism>
<proteinExistence type="predicted"/>
<dbReference type="AlphaFoldDB" id="A0A8J8T7G1"/>
<name>A0A8J8T7G1_HALGN</name>
<sequence>MGSEKRVGMMVVQAGMARRRSSSQPRLIRRHLTISNRRRNRRQLQRERLLRKHSQRGQRDSHLYWLPRSHSHRLRNPQRIRKSRQNQSPPSKPHSRKHQGLNPLTISNLSATLMSFQTSIPKSNALSRCYFSSSNSQGCK</sequence>
<gene>
    <name evidence="2" type="ORF">FGO68_gene10908</name>
</gene>
<feature type="compositionally biased region" description="Basic residues" evidence="1">
    <location>
        <begin position="69"/>
        <end position="84"/>
    </location>
</feature>
<dbReference type="EMBL" id="RRYP01002943">
    <property type="protein sequence ID" value="TNV84276.1"/>
    <property type="molecule type" value="Genomic_DNA"/>
</dbReference>
<feature type="compositionally biased region" description="Basic residues" evidence="1">
    <location>
        <begin position="31"/>
        <end position="56"/>
    </location>
</feature>
<evidence type="ECO:0000313" key="3">
    <source>
        <dbReference type="Proteomes" id="UP000785679"/>
    </source>
</evidence>
<comment type="caution">
    <text evidence="2">The sequence shown here is derived from an EMBL/GenBank/DDBJ whole genome shotgun (WGS) entry which is preliminary data.</text>
</comment>
<dbReference type="Proteomes" id="UP000785679">
    <property type="component" value="Unassembled WGS sequence"/>
</dbReference>
<accession>A0A8J8T7G1</accession>
<evidence type="ECO:0000313" key="2">
    <source>
        <dbReference type="EMBL" id="TNV84276.1"/>
    </source>
</evidence>
<evidence type="ECO:0000256" key="1">
    <source>
        <dbReference type="SAM" id="MobiDB-lite"/>
    </source>
</evidence>
<protein>
    <submittedName>
        <fullName evidence="2">Uncharacterized protein</fullName>
    </submittedName>
</protein>
<feature type="region of interest" description="Disordered" evidence="1">
    <location>
        <begin position="31"/>
        <end position="103"/>
    </location>
</feature>
<keyword evidence="3" id="KW-1185">Reference proteome</keyword>